<dbReference type="Gene3D" id="3.30.70.60">
    <property type="match status" value="1"/>
</dbReference>
<sequence>MQEKKLQIIEDPKVTIRKAVRKTTVISLSVIIITIAAIFFLVKEINKKTLAIQTKQNLIYSTNQKANASAELMRQWLEIAPNMEKINNSLPAASNLLDYMGELEKIASEVGVSQNVKIQSVPTNGVVVGSVVPKGASVEYTIELKGDFNQFDDYLSRLENAPFYTQITAVNYIGPDSTSKTSIGSATIGAKVYTFGN</sequence>
<name>A0A0G4B4M1_9BACT</name>
<evidence type="ECO:0000256" key="1">
    <source>
        <dbReference type="SAM" id="Phobius"/>
    </source>
</evidence>
<organism evidence="2 3">
    <name type="scientific">Berkelbacteria bacterium GW2011_GWE1_39_12</name>
    <dbReference type="NCBI Taxonomy" id="1618337"/>
    <lineage>
        <taxon>Bacteria</taxon>
        <taxon>Candidatus Berkelbacteria</taxon>
    </lineage>
</organism>
<dbReference type="STRING" id="1618337.UT28_C0001G0543"/>
<keyword evidence="1" id="KW-0812">Transmembrane</keyword>
<accession>A0A0G4B4M1</accession>
<reference evidence="2 3" key="1">
    <citation type="journal article" date="2015" name="Nature">
        <title>rRNA introns, odd ribosomes, and small enigmatic genomes across a large radiation of phyla.</title>
        <authorList>
            <person name="Brown C.T."/>
            <person name="Hug L.A."/>
            <person name="Thomas B.C."/>
            <person name="Sharon I."/>
            <person name="Castelle C.J."/>
            <person name="Singh A."/>
            <person name="Wilkins M.J."/>
            <person name="Williams K.H."/>
            <person name="Banfield J.F."/>
        </authorList>
    </citation>
    <scope>NUCLEOTIDE SEQUENCE [LARGE SCALE GENOMIC DNA]</scope>
</reference>
<dbReference type="Proteomes" id="UP000035648">
    <property type="component" value="Chromosome"/>
</dbReference>
<gene>
    <name evidence="2" type="ORF">UT28_C0001G0543</name>
</gene>
<evidence type="ECO:0000313" key="2">
    <source>
        <dbReference type="EMBL" id="AKM82348.1"/>
    </source>
</evidence>
<keyword evidence="1" id="KW-1133">Transmembrane helix</keyword>
<evidence type="ECO:0000313" key="3">
    <source>
        <dbReference type="Proteomes" id="UP000035648"/>
    </source>
</evidence>
<keyword evidence="1" id="KW-0472">Membrane</keyword>
<protein>
    <submittedName>
        <fullName evidence="2">Uncharacterized protein</fullName>
    </submittedName>
</protein>
<proteinExistence type="predicted"/>
<feature type="transmembrane region" description="Helical" evidence="1">
    <location>
        <begin position="23"/>
        <end position="42"/>
    </location>
</feature>
<dbReference type="KEGG" id="bbgw:UT28_C0001G0543"/>
<dbReference type="AlphaFoldDB" id="A0A0G4B4M1"/>
<dbReference type="InterPro" id="IPR014717">
    <property type="entry name" value="Transl_elong_EF1B/ribsomal_bS6"/>
</dbReference>
<dbReference type="EMBL" id="CP011213">
    <property type="protein sequence ID" value="AKM82348.1"/>
    <property type="molecule type" value="Genomic_DNA"/>
</dbReference>